<evidence type="ECO:0000256" key="4">
    <source>
        <dbReference type="ARBA" id="ARBA00023235"/>
    </source>
</evidence>
<dbReference type="SUPFAM" id="SSF50443">
    <property type="entry name" value="FucI/AraA C-terminal domain-like"/>
    <property type="match status" value="1"/>
</dbReference>
<gene>
    <name evidence="9" type="ORF">CXZ10_05200</name>
</gene>
<organism evidence="9 10">
    <name type="scientific">Pleomorphomonas diazotrophica</name>
    <dbReference type="NCBI Taxonomy" id="1166257"/>
    <lineage>
        <taxon>Bacteria</taxon>
        <taxon>Pseudomonadati</taxon>
        <taxon>Pseudomonadota</taxon>
        <taxon>Alphaproteobacteria</taxon>
        <taxon>Hyphomicrobiales</taxon>
        <taxon>Pleomorphomonadaceae</taxon>
        <taxon>Pleomorphomonas</taxon>
    </lineage>
</organism>
<dbReference type="PANTHER" id="PTHR38464">
    <property type="entry name" value="L-ARABINOSE ISOMERASE"/>
    <property type="match status" value="1"/>
</dbReference>
<dbReference type="GO" id="GO:0008733">
    <property type="term" value="F:L-arabinose isomerase activity"/>
    <property type="evidence" value="ECO:0007669"/>
    <property type="project" value="InterPro"/>
</dbReference>
<keyword evidence="4 9" id="KW-0413">Isomerase</keyword>
<evidence type="ECO:0000313" key="9">
    <source>
        <dbReference type="EMBL" id="PKR90755.1"/>
    </source>
</evidence>
<dbReference type="InterPro" id="IPR004216">
    <property type="entry name" value="Fuc/Ara_isomerase_C"/>
</dbReference>
<dbReference type="Pfam" id="PF02610">
    <property type="entry name" value="AraA_N"/>
    <property type="match status" value="1"/>
</dbReference>
<dbReference type="GO" id="GO:0046872">
    <property type="term" value="F:metal ion binding"/>
    <property type="evidence" value="ECO:0007669"/>
    <property type="project" value="UniProtKB-KW"/>
</dbReference>
<evidence type="ECO:0000256" key="5">
    <source>
        <dbReference type="ARBA" id="ARBA00023277"/>
    </source>
</evidence>
<dbReference type="InterPro" id="IPR055389">
    <property type="entry name" value="AraA_N"/>
</dbReference>
<evidence type="ECO:0000256" key="3">
    <source>
        <dbReference type="ARBA" id="ARBA00023211"/>
    </source>
</evidence>
<evidence type="ECO:0000259" key="6">
    <source>
        <dbReference type="Pfam" id="PF02610"/>
    </source>
</evidence>
<evidence type="ECO:0000259" key="7">
    <source>
        <dbReference type="Pfam" id="PF11762"/>
    </source>
</evidence>
<dbReference type="Pfam" id="PF11762">
    <property type="entry name" value="Arabinose_Iso_C"/>
    <property type="match status" value="1"/>
</dbReference>
<dbReference type="RefSeq" id="WP_101288018.1">
    <property type="nucleotide sequence ID" value="NZ_FOUQ01000001.1"/>
</dbReference>
<dbReference type="Proteomes" id="UP000233491">
    <property type="component" value="Unassembled WGS sequence"/>
</dbReference>
<protein>
    <submittedName>
        <fullName evidence="9">Arabinose isomerase</fullName>
    </submittedName>
</protein>
<dbReference type="InterPro" id="IPR009015">
    <property type="entry name" value="Fucose_isomerase_N/cen_sf"/>
</dbReference>
<dbReference type="SUPFAM" id="SSF53743">
    <property type="entry name" value="FucI/AraA N-terminal and middle domains"/>
    <property type="match status" value="1"/>
</dbReference>
<sequence length="468" mass="51649">MALKDITRKPKIGFLGIMQELYDNTLPNITKRQEGYAREVSARLTGVADVLFPKAARCREDIEEVLKIFAAEQVDGIMIVNLTYGPGLRLVNAFRDVSTPLFLANIQPEPRVTKAWNMDDLTYNQGVHGVQDTANSLIHLGKQFSVWSGDWKDEEFVKAFDVFASAAHAVAVMKETKVAVFGRMPGMGDILTDPHTFMRVIGPQVDHIGMGSIAAEMDKVNTQEIQAVIAYCKANFDMDPKLTQPQLEEAAKIQVAITKVLEAGGYDAFSLYFNEIGLDGRFKQTHMMAASNLMADGYGYAAEGDTNCASLMVAARALQADPQFTEMYAMDFELDAALQSHMGEGNWKVARKDKKPRLIDRPLGIGGLDNPPTVLFQGEPGPATLVSLVSLGADKYRLVVSQGEILDTEELPTVEMPYFFFKPATGVKECLNGWLKNGGTHHQVLHLGDTRAKWKAYCDLVGIQYVEV</sequence>
<dbReference type="GO" id="GO:0005829">
    <property type="term" value="C:cytosol"/>
    <property type="evidence" value="ECO:0007669"/>
    <property type="project" value="TreeGrafter"/>
</dbReference>
<keyword evidence="2" id="KW-0054">Arabinose catabolism</keyword>
<evidence type="ECO:0000259" key="8">
    <source>
        <dbReference type="Pfam" id="PF24856"/>
    </source>
</evidence>
<reference evidence="9 10" key="1">
    <citation type="submission" date="2017-12" db="EMBL/GenBank/DDBJ databases">
        <title>Anaerobic carbon monoxide metabolism by Pleomorphomonas carboxyditropha sp. nov., a new mesophilic hydrogenogenic carboxidotroph.</title>
        <authorList>
            <person name="Esquivel-Elizondo S."/>
            <person name="Krajmalnik-Brown R."/>
        </authorList>
    </citation>
    <scope>NUCLEOTIDE SEQUENCE [LARGE SCALE GENOMIC DNA]</scope>
    <source>
        <strain evidence="9 10">R5-392</strain>
    </source>
</reference>
<accession>A0A1I4QDY6</accession>
<comment type="caution">
    <text evidence="9">The sequence shown here is derived from an EMBL/GenBank/DDBJ whole genome shotgun (WGS) entry which is preliminary data.</text>
</comment>
<dbReference type="Pfam" id="PF24856">
    <property type="entry name" value="AraA_central"/>
    <property type="match status" value="1"/>
</dbReference>
<feature type="domain" description="L-arabinose isomerase N-terminal" evidence="6">
    <location>
        <begin position="17"/>
        <end position="171"/>
    </location>
</feature>
<dbReference type="InterPro" id="IPR003762">
    <property type="entry name" value="Lara_isomerase"/>
</dbReference>
<dbReference type="PANTHER" id="PTHR38464:SF1">
    <property type="entry name" value="L-ARABINOSE ISOMERASE"/>
    <property type="match status" value="1"/>
</dbReference>
<dbReference type="GO" id="GO:0019569">
    <property type="term" value="P:L-arabinose catabolic process to D-xylulose 5-phosphate"/>
    <property type="evidence" value="ECO:0007669"/>
    <property type="project" value="TreeGrafter"/>
</dbReference>
<evidence type="ECO:0000256" key="2">
    <source>
        <dbReference type="ARBA" id="ARBA00022935"/>
    </source>
</evidence>
<dbReference type="Gene3D" id="3.40.50.10940">
    <property type="match status" value="1"/>
</dbReference>
<dbReference type="AlphaFoldDB" id="A0A1I4QDY6"/>
<dbReference type="InterPro" id="IPR024664">
    <property type="entry name" value="Ara_Isoase_C"/>
</dbReference>
<evidence type="ECO:0000256" key="1">
    <source>
        <dbReference type="ARBA" id="ARBA00022723"/>
    </source>
</evidence>
<name>A0A1I4QDY6_9HYPH</name>
<evidence type="ECO:0000313" key="10">
    <source>
        <dbReference type="Proteomes" id="UP000233491"/>
    </source>
</evidence>
<proteinExistence type="predicted"/>
<dbReference type="PIRSF" id="PIRSF001478">
    <property type="entry name" value="L-ara_isomerase"/>
    <property type="match status" value="1"/>
</dbReference>
<dbReference type="InterPro" id="IPR038583">
    <property type="entry name" value="AraA_N_sf"/>
</dbReference>
<dbReference type="EMBL" id="PJNW01000002">
    <property type="protein sequence ID" value="PKR90755.1"/>
    <property type="molecule type" value="Genomic_DNA"/>
</dbReference>
<feature type="domain" description="L-arabinose isomerase central" evidence="8">
    <location>
        <begin position="201"/>
        <end position="318"/>
    </location>
</feature>
<keyword evidence="10" id="KW-1185">Reference proteome</keyword>
<keyword evidence="1" id="KW-0479">Metal-binding</keyword>
<dbReference type="OrthoDB" id="9765600at2"/>
<keyword evidence="5" id="KW-0119">Carbohydrate metabolism</keyword>
<dbReference type="CDD" id="cd00578">
    <property type="entry name" value="L-fuc_L-ara-isomerases"/>
    <property type="match status" value="1"/>
</dbReference>
<keyword evidence="3" id="KW-0464">Manganese</keyword>
<feature type="domain" description="L-arabinose isomerase C-terminal" evidence="7">
    <location>
        <begin position="323"/>
        <end position="463"/>
    </location>
</feature>
<dbReference type="InterPro" id="IPR055390">
    <property type="entry name" value="AraA_central"/>
</dbReference>